<gene>
    <name evidence="2" type="ORF">GpSGHVEth101</name>
</gene>
<name>A0A0Y0JI06_GHVS</name>
<organismHost>
    <name type="scientific">Glossina</name>
    <name type="common">tsetse flies</name>
    <dbReference type="NCBI Taxonomy" id="7393"/>
</organismHost>
<reference evidence="2 3" key="1">
    <citation type="journal article" date="2016" name="J. Gen. Virol.">
        <title>Comprehensive annotation of Glossina pallidipes salivary gland hypertrophy virus from Ethiopian tsetse flies: a proteogenomics approach.</title>
        <authorList>
            <person name="Abd-Alla A.M."/>
            <person name="Kariithi H.M."/>
            <person name="Cousserans F."/>
            <person name="Parker N.J."/>
            <person name="Ince I.A."/>
            <person name="Scully E.D."/>
            <person name="Boeren S."/>
            <person name="Geib S.M."/>
            <person name="Mekonnen S."/>
            <person name="Vlak J.M."/>
            <person name="Parker A.G."/>
            <person name="Vreysen M.J."/>
            <person name="Bergoin M."/>
        </authorList>
    </citation>
    <scope>NUCLEOTIDE SEQUENCE [LARGE SCALE GENOMIC DNA]</scope>
    <source>
        <strain evidence="2 3">Ethiopian</strain>
    </source>
</reference>
<evidence type="ECO:0000313" key="2">
    <source>
        <dbReference type="EMBL" id="AMB48705.1"/>
    </source>
</evidence>
<dbReference type="EMBL" id="KU050077">
    <property type="protein sequence ID" value="AMB48705.1"/>
    <property type="molecule type" value="Genomic_DNA"/>
</dbReference>
<accession>A0A0Y0JI06</accession>
<keyword evidence="1" id="KW-0472">Membrane</keyword>
<evidence type="ECO:0000256" key="1">
    <source>
        <dbReference type="SAM" id="Phobius"/>
    </source>
</evidence>
<dbReference type="KEGG" id="vg:5950911"/>
<dbReference type="RefSeq" id="YP_001687040.1">
    <property type="nucleotide sequence ID" value="NC_010356.1"/>
</dbReference>
<keyword evidence="1" id="KW-0812">Transmembrane</keyword>
<proteinExistence type="predicted"/>
<dbReference type="Proteomes" id="UP000282469">
    <property type="component" value="Segment"/>
</dbReference>
<feature type="transmembrane region" description="Helical" evidence="1">
    <location>
        <begin position="21"/>
        <end position="40"/>
    </location>
</feature>
<feature type="transmembrane region" description="Helical" evidence="1">
    <location>
        <begin position="46"/>
        <end position="69"/>
    </location>
</feature>
<evidence type="ECO:0000313" key="3">
    <source>
        <dbReference type="Proteomes" id="UP000282469"/>
    </source>
</evidence>
<sequence>MADEEPFQDVVVNTLFNVNKITWYQIAVICLMLFVVWMLFNSPNNNGFLTTLLILGIIIITTLQSVLIFSNFRLMGPKTPTTS</sequence>
<organism evidence="2 3">
    <name type="scientific">Glossina hytrovirus (isolate Glossina pallidipes/Ethiopia/Seibersdorf/-)</name>
    <name type="common">GHV</name>
    <dbReference type="NCBI Taxonomy" id="379529"/>
    <lineage>
        <taxon>Viruses</taxon>
        <taxon>Viruses incertae sedis</taxon>
        <taxon>Naldaviricetes</taxon>
        <taxon>Lefavirales</taxon>
        <taxon>Hytrosaviridae</taxon>
        <taxon>Glossinavirus</taxon>
        <taxon>Glossinavirus glopallidipedis</taxon>
    </lineage>
</organism>
<protein>
    <submittedName>
        <fullName evidence="2">Uncharacterized protein</fullName>
    </submittedName>
</protein>
<keyword evidence="1" id="KW-1133">Transmembrane helix</keyword>